<dbReference type="Pfam" id="PF00145">
    <property type="entry name" value="DNA_methylase"/>
    <property type="match status" value="1"/>
</dbReference>
<evidence type="ECO:0000256" key="4">
    <source>
        <dbReference type="ARBA" id="ARBA00039081"/>
    </source>
</evidence>
<evidence type="ECO:0000256" key="5">
    <source>
        <dbReference type="ARBA" id="ARBA00039681"/>
    </source>
</evidence>
<dbReference type="InterPro" id="IPR050750">
    <property type="entry name" value="C5-MTase"/>
</dbReference>
<evidence type="ECO:0000313" key="7">
    <source>
        <dbReference type="EMBL" id="KAG5177304.1"/>
    </source>
</evidence>
<protein>
    <recommendedName>
        <fullName evidence="5">tRNA (cytosine(38)-C(5))-methyltransferase</fullName>
        <ecNumber evidence="4">2.1.1.204</ecNumber>
    </recommendedName>
    <alternativeName>
        <fullName evidence="6">DNA (cytosine-5)-methyltransferase-like protein 2</fullName>
    </alternativeName>
</protein>
<proteinExistence type="predicted"/>
<dbReference type="SUPFAM" id="SSF53335">
    <property type="entry name" value="S-adenosyl-L-methionine-dependent methyltransferases"/>
    <property type="match status" value="1"/>
</dbReference>
<dbReference type="GO" id="GO:0032259">
    <property type="term" value="P:methylation"/>
    <property type="evidence" value="ECO:0007669"/>
    <property type="project" value="UniProtKB-KW"/>
</dbReference>
<dbReference type="PANTHER" id="PTHR46098:SF1">
    <property type="entry name" value="TRNA (CYTOSINE(38)-C(5))-METHYLTRANSFERASE"/>
    <property type="match status" value="1"/>
</dbReference>
<dbReference type="EMBL" id="JAFCMP010000526">
    <property type="protein sequence ID" value="KAG5177304.1"/>
    <property type="molecule type" value="Genomic_DNA"/>
</dbReference>
<gene>
    <name evidence="7" type="ORF">JKP88DRAFT_332981</name>
</gene>
<name>A0A835YUF4_9STRA</name>
<evidence type="ECO:0000256" key="1">
    <source>
        <dbReference type="ARBA" id="ARBA00022603"/>
    </source>
</evidence>
<comment type="caution">
    <text evidence="7">The sequence shown here is derived from an EMBL/GenBank/DDBJ whole genome shotgun (WGS) entry which is preliminary data.</text>
</comment>
<keyword evidence="1 7" id="KW-0489">Methyltransferase</keyword>
<dbReference type="Proteomes" id="UP000664859">
    <property type="component" value="Unassembled WGS sequence"/>
</dbReference>
<organism evidence="7 8">
    <name type="scientific">Tribonema minus</name>
    <dbReference type="NCBI Taxonomy" id="303371"/>
    <lineage>
        <taxon>Eukaryota</taxon>
        <taxon>Sar</taxon>
        <taxon>Stramenopiles</taxon>
        <taxon>Ochrophyta</taxon>
        <taxon>PX clade</taxon>
        <taxon>Xanthophyceae</taxon>
        <taxon>Tribonematales</taxon>
        <taxon>Tribonemataceae</taxon>
        <taxon>Tribonema</taxon>
    </lineage>
</organism>
<dbReference type="InterPro" id="IPR031303">
    <property type="entry name" value="C5_meth_CS"/>
</dbReference>
<dbReference type="GO" id="GO:0008168">
    <property type="term" value="F:methyltransferase activity"/>
    <property type="evidence" value="ECO:0007669"/>
    <property type="project" value="UniProtKB-KW"/>
</dbReference>
<keyword evidence="2 7" id="KW-0808">Transferase</keyword>
<dbReference type="EC" id="2.1.1.204" evidence="4"/>
<dbReference type="InterPro" id="IPR029063">
    <property type="entry name" value="SAM-dependent_MTases_sf"/>
</dbReference>
<reference evidence="7" key="1">
    <citation type="submission" date="2021-02" db="EMBL/GenBank/DDBJ databases">
        <title>First Annotated Genome of the Yellow-green Alga Tribonema minus.</title>
        <authorList>
            <person name="Mahan K.M."/>
        </authorList>
    </citation>
    <scope>NUCLEOTIDE SEQUENCE</scope>
    <source>
        <strain evidence="7">UTEX B ZZ1240</strain>
    </source>
</reference>
<keyword evidence="3" id="KW-0949">S-adenosyl-L-methionine</keyword>
<evidence type="ECO:0000256" key="6">
    <source>
        <dbReference type="ARBA" id="ARBA00042810"/>
    </source>
</evidence>
<dbReference type="Gene3D" id="3.90.120.10">
    <property type="entry name" value="DNA Methylase, subunit A, domain 2"/>
    <property type="match status" value="1"/>
</dbReference>
<sequence>MELLQGMEACPQRLMLENVQGFEGSDTCARLMEVLALRGYQFPAQAAPQDLSAAAQPSSIAQYLEQLSAREVADFAVEDRVAAAAARQPLDVATAASTATITFTKGYGRQIGKAGPYLLLSEDGVTVEWGGRARFSFVEGGQKLRYFTPREMLRVAGFPESFVFSPGTSNRAAYKLIGNSINVTVVSRLLSWLLAQG</sequence>
<dbReference type="OrthoDB" id="414133at2759"/>
<accession>A0A835YUF4</accession>
<dbReference type="PANTHER" id="PTHR46098">
    <property type="entry name" value="TRNA (CYTOSINE(38)-C(5))-METHYLTRANSFERASE"/>
    <property type="match status" value="1"/>
</dbReference>
<evidence type="ECO:0000256" key="3">
    <source>
        <dbReference type="ARBA" id="ARBA00022691"/>
    </source>
</evidence>
<evidence type="ECO:0000313" key="8">
    <source>
        <dbReference type="Proteomes" id="UP000664859"/>
    </source>
</evidence>
<dbReference type="AlphaFoldDB" id="A0A835YUF4"/>
<dbReference type="InterPro" id="IPR001525">
    <property type="entry name" value="C5_MeTfrase"/>
</dbReference>
<dbReference type="PROSITE" id="PS00095">
    <property type="entry name" value="C5_MTASE_2"/>
    <property type="match status" value="1"/>
</dbReference>
<evidence type="ECO:0000256" key="2">
    <source>
        <dbReference type="ARBA" id="ARBA00022679"/>
    </source>
</evidence>
<keyword evidence="8" id="KW-1185">Reference proteome</keyword>